<dbReference type="AlphaFoldDB" id="A0A177B572"/>
<accession>A0A177B572</accession>
<evidence type="ECO:0000256" key="7">
    <source>
        <dbReference type="ARBA" id="ARBA00023242"/>
    </source>
</evidence>
<dbReference type="GO" id="GO:0000398">
    <property type="term" value="P:mRNA splicing, via spliceosome"/>
    <property type="evidence" value="ECO:0007669"/>
    <property type="project" value="UniProtKB-UniRule"/>
</dbReference>
<comment type="subcellular location">
    <subcellularLocation>
        <location evidence="1 9">Nucleus</location>
    </subcellularLocation>
</comment>
<dbReference type="PANTHER" id="PTHR12942:SF2">
    <property type="entry name" value="PRE-MRNA-SPLICING FACTOR SLU7"/>
    <property type="match status" value="1"/>
</dbReference>
<dbReference type="GO" id="GO:0030628">
    <property type="term" value="F:pre-mRNA 3'-splice site binding"/>
    <property type="evidence" value="ECO:0007669"/>
    <property type="project" value="UniProtKB-UniRule"/>
</dbReference>
<feature type="transmembrane region" description="Helical" evidence="11">
    <location>
        <begin position="651"/>
        <end position="675"/>
    </location>
</feature>
<gene>
    <name evidence="13" type="ORF">A3Q56_02838</name>
</gene>
<name>A0A177B572_9BILA</name>
<dbReference type="SUPFAM" id="SSF57756">
    <property type="entry name" value="Retrovirus zinc finger-like domains"/>
    <property type="match status" value="1"/>
</dbReference>
<evidence type="ECO:0000256" key="11">
    <source>
        <dbReference type="SAM" id="Phobius"/>
    </source>
</evidence>
<evidence type="ECO:0000313" key="14">
    <source>
        <dbReference type="Proteomes" id="UP000078046"/>
    </source>
</evidence>
<reference evidence="13 14" key="1">
    <citation type="submission" date="2016-04" db="EMBL/GenBank/DDBJ databases">
        <title>The genome of Intoshia linei affirms orthonectids as highly simplified spiralians.</title>
        <authorList>
            <person name="Mikhailov K.V."/>
            <person name="Slusarev G.S."/>
            <person name="Nikitin M.A."/>
            <person name="Logacheva M.D."/>
            <person name="Penin A."/>
            <person name="Aleoshin V."/>
            <person name="Panchin Y.V."/>
        </authorList>
    </citation>
    <scope>NUCLEOTIDE SEQUENCE [LARGE SCALE GENOMIC DNA]</scope>
    <source>
        <strain evidence="13">Intl2013</strain>
        <tissue evidence="13">Whole animal</tissue>
    </source>
</reference>
<dbReference type="OrthoDB" id="249612at2759"/>
<dbReference type="GO" id="GO:0005681">
    <property type="term" value="C:spliceosomal complex"/>
    <property type="evidence" value="ECO:0007669"/>
    <property type="project" value="UniProtKB-UniRule"/>
</dbReference>
<proteinExistence type="inferred from homology"/>
<feature type="domain" description="CCHC-type" evidence="12">
    <location>
        <begin position="119"/>
        <end position="132"/>
    </location>
</feature>
<feature type="compositionally biased region" description="Basic and acidic residues" evidence="10">
    <location>
        <begin position="212"/>
        <end position="225"/>
    </location>
</feature>
<comment type="function">
    <text evidence="9">Involved in pre-mRNA splicing.</text>
</comment>
<evidence type="ECO:0000256" key="5">
    <source>
        <dbReference type="ARBA" id="ARBA00022728"/>
    </source>
</evidence>
<keyword evidence="8" id="KW-0863">Zinc-finger</keyword>
<dbReference type="InterPro" id="IPR021715">
    <property type="entry name" value="Slu7_dom"/>
</dbReference>
<evidence type="ECO:0000256" key="8">
    <source>
        <dbReference type="PROSITE-ProRule" id="PRU00047"/>
    </source>
</evidence>
<evidence type="ECO:0000256" key="1">
    <source>
        <dbReference type="ARBA" id="ARBA00004123"/>
    </source>
</evidence>
<dbReference type="GO" id="GO:0008270">
    <property type="term" value="F:zinc ion binding"/>
    <property type="evidence" value="ECO:0007669"/>
    <property type="project" value="UniProtKB-KW"/>
</dbReference>
<comment type="caution">
    <text evidence="13">The sequence shown here is derived from an EMBL/GenBank/DDBJ whole genome shotgun (WGS) entry which is preliminary data.</text>
</comment>
<keyword evidence="8" id="KW-0479">Metal-binding</keyword>
<keyword evidence="5 9" id="KW-0747">Spliceosome</keyword>
<dbReference type="EMBL" id="LWCA01000287">
    <property type="protein sequence ID" value="OAF69406.1"/>
    <property type="molecule type" value="Genomic_DNA"/>
</dbReference>
<evidence type="ECO:0000256" key="9">
    <source>
        <dbReference type="RuleBase" id="RU367071"/>
    </source>
</evidence>
<dbReference type="PROSITE" id="PS50158">
    <property type="entry name" value="ZF_CCHC"/>
    <property type="match status" value="1"/>
</dbReference>
<evidence type="ECO:0000256" key="4">
    <source>
        <dbReference type="ARBA" id="ARBA00022664"/>
    </source>
</evidence>
<evidence type="ECO:0000256" key="10">
    <source>
        <dbReference type="SAM" id="MobiDB-lite"/>
    </source>
</evidence>
<sequence>MSQKHTLPVSKIIKLQDVDEDGDVTRMKSRSDYKKYQELDEARKDGAMAPLKDERGHDINPHIPRYMMDAPWYITTGAPTLSHQRHYEHVVTIDETDEIMKKRSRLKRPPSTHYRPGACENCGAMGHTKKECMEKPRKISAKFSNKNLCSDDGYIPTEVEKKIYDNLNFSAKRDRWKGYDPRMYNEVVEEFESIEETRKKLKEDKLNESVLKADEENEFNDKKSDEEVEETGDVPGQKFESKERITVRNLRIREDTAKYLYNLDLSSAFYDPKSRSMRDNPFVGTNKSDVNKNYFGDNFELASGDVQNMTQQQLFAWEAYERGTEVQLSADPTKLALLNKAYKQRVKHHKISLSKDIINKYGGEQYMKDHDKILDISQTDAYEEYDNTGKLIKSSNVTKILSIYPEDDYHGNHVTIWGSHYLNGEWGYKCCMSTIYDSYCTGEVGIEAKKESIKFQASSKVISFIVFSLDNTTDYNYDNVKKTNQTDSPKNMTIKVDNSTVKLNETHSSIDTVNSLVNGNITDSKIEPIPLSNATSTNSTDFGGKSLNLNDTKIINPVNKNETETTTVENLTLSNITSSTIKPISTPDSNLHESNSLNNLSTTVKQKIQDFPLYHINETDRFRNESTPYKPLTPLTERNQGKHVSDASNPAVLIVIMCIVISSVPVIAFIMYRYLNKKRNLAKNGYITLEDMGSVNAVNHFPEVSNFD</sequence>
<feature type="region of interest" description="Disordered" evidence="10">
    <location>
        <begin position="212"/>
        <end position="237"/>
    </location>
</feature>
<evidence type="ECO:0000256" key="6">
    <source>
        <dbReference type="ARBA" id="ARBA00023187"/>
    </source>
</evidence>
<feature type="non-terminal residue" evidence="13">
    <location>
        <position position="708"/>
    </location>
</feature>
<organism evidence="13 14">
    <name type="scientific">Intoshia linei</name>
    <dbReference type="NCBI Taxonomy" id="1819745"/>
    <lineage>
        <taxon>Eukaryota</taxon>
        <taxon>Metazoa</taxon>
        <taxon>Spiralia</taxon>
        <taxon>Lophotrochozoa</taxon>
        <taxon>Mesozoa</taxon>
        <taxon>Orthonectida</taxon>
        <taxon>Rhopaluridae</taxon>
        <taxon>Intoshia</taxon>
    </lineage>
</organism>
<keyword evidence="11" id="KW-0812">Transmembrane</keyword>
<dbReference type="InterPro" id="IPR001878">
    <property type="entry name" value="Znf_CCHC"/>
</dbReference>
<keyword evidence="11" id="KW-0472">Membrane</keyword>
<keyword evidence="7 9" id="KW-0539">Nucleus</keyword>
<keyword evidence="14" id="KW-1185">Reference proteome</keyword>
<evidence type="ECO:0000256" key="2">
    <source>
        <dbReference type="ARBA" id="ARBA00007203"/>
    </source>
</evidence>
<keyword evidence="6 9" id="KW-0508">mRNA splicing</keyword>
<dbReference type="Pfam" id="PF11708">
    <property type="entry name" value="Slu7"/>
    <property type="match status" value="1"/>
</dbReference>
<keyword evidence="11" id="KW-1133">Transmembrane helix</keyword>
<protein>
    <recommendedName>
        <fullName evidence="3 9">Pre-mRNA-splicing factor SLU7</fullName>
    </recommendedName>
</protein>
<dbReference type="PANTHER" id="PTHR12942">
    <property type="entry name" value="STEP II SPLICING FACTOR SLU7"/>
    <property type="match status" value="1"/>
</dbReference>
<keyword evidence="8" id="KW-0862">Zinc</keyword>
<evidence type="ECO:0000256" key="3">
    <source>
        <dbReference type="ARBA" id="ARBA00021377"/>
    </source>
</evidence>
<comment type="subunit">
    <text evidence="9">Associated with the spliceosome.</text>
</comment>
<dbReference type="InterPro" id="IPR039974">
    <property type="entry name" value="Splicing_factor_SLU7"/>
</dbReference>
<evidence type="ECO:0000313" key="13">
    <source>
        <dbReference type="EMBL" id="OAF69406.1"/>
    </source>
</evidence>
<comment type="similarity">
    <text evidence="2 9">Belongs to the SLU7 family.</text>
</comment>
<dbReference type="Proteomes" id="UP000078046">
    <property type="component" value="Unassembled WGS sequence"/>
</dbReference>
<dbReference type="InterPro" id="IPR036875">
    <property type="entry name" value="Znf_CCHC_sf"/>
</dbReference>
<evidence type="ECO:0000259" key="12">
    <source>
        <dbReference type="PROSITE" id="PS50158"/>
    </source>
</evidence>
<keyword evidence="4 9" id="KW-0507">mRNA processing</keyword>